<reference evidence="3" key="1">
    <citation type="journal article" date="2020" name="mSystems">
        <title>Genome- and Community-Level Interaction Insights into Carbon Utilization and Element Cycling Functions of Hydrothermarchaeota in Hydrothermal Sediment.</title>
        <authorList>
            <person name="Zhou Z."/>
            <person name="Liu Y."/>
            <person name="Xu W."/>
            <person name="Pan J."/>
            <person name="Luo Z.H."/>
            <person name="Li M."/>
        </authorList>
    </citation>
    <scope>NUCLEOTIDE SEQUENCE [LARGE SCALE GENOMIC DNA]</scope>
    <source>
        <strain evidence="3">SpSt-464</strain>
    </source>
</reference>
<sequence length="398" mass="47083">MKRIVHLSTIPVWVMGEGSGMPSVMKTLKYYDDKGFSQLYIYPSDKNSVNRIFNNCKVVSIKIPQIFLNQKILKSYHLFNKSRFLYFFSAYPLKIKKIVKNFNPDLIYAHLQYMPLTAYSLFQRKKPIFVRYYGLVDTYKYISNGGFYRFEENLIPFRLNFSGYILVNDGTAGDLVASKRGVKKDKILFLINGVDDFPILTKNEKDDLKNSLNLKKDKPIFLFLNRLTKLKGVKFFIDFLNNFKERDNVTFLIIGDGEDRENLLGFLNSKKIDYRYIKYVPQNQTYKYYQISDIFLSFNILSALNNPVLESIKNNTPVLSLKRGYNIDFLNDYIFCYENVEGMVESAKNYLHLLNKGDQEELMKIKNKLKYFEKNYVKSWDERMEKELDFIKERLKNV</sequence>
<dbReference type="InterPro" id="IPR028098">
    <property type="entry name" value="Glyco_trans_4-like_N"/>
</dbReference>
<dbReference type="Pfam" id="PF13439">
    <property type="entry name" value="Glyco_transf_4"/>
    <property type="match status" value="1"/>
</dbReference>
<dbReference type="CDD" id="cd03801">
    <property type="entry name" value="GT4_PimA-like"/>
    <property type="match status" value="1"/>
</dbReference>
<evidence type="ECO:0000259" key="2">
    <source>
        <dbReference type="Pfam" id="PF13439"/>
    </source>
</evidence>
<protein>
    <submittedName>
        <fullName evidence="3">Glycosyltransferase</fullName>
    </submittedName>
</protein>
<feature type="domain" description="Glycosyltransferase subfamily 4-like N-terminal" evidence="2">
    <location>
        <begin position="80"/>
        <end position="195"/>
    </location>
</feature>
<accession>A0A7C3N4Y0</accession>
<proteinExistence type="predicted"/>
<dbReference type="Pfam" id="PF00534">
    <property type="entry name" value="Glycos_transf_1"/>
    <property type="match status" value="1"/>
</dbReference>
<feature type="domain" description="Glycosyl transferase family 1" evidence="1">
    <location>
        <begin position="205"/>
        <end position="340"/>
    </location>
</feature>
<dbReference type="GO" id="GO:0016757">
    <property type="term" value="F:glycosyltransferase activity"/>
    <property type="evidence" value="ECO:0007669"/>
    <property type="project" value="InterPro"/>
</dbReference>
<organism evidence="3">
    <name type="scientific">candidate division WOR-3 bacterium</name>
    <dbReference type="NCBI Taxonomy" id="2052148"/>
    <lineage>
        <taxon>Bacteria</taxon>
        <taxon>Bacteria division WOR-3</taxon>
    </lineage>
</organism>
<dbReference type="InterPro" id="IPR001296">
    <property type="entry name" value="Glyco_trans_1"/>
</dbReference>
<gene>
    <name evidence="3" type="ORF">ENS15_01380</name>
</gene>
<name>A0A7C3N4Y0_UNCW3</name>
<dbReference type="Gene3D" id="3.40.50.2000">
    <property type="entry name" value="Glycogen Phosphorylase B"/>
    <property type="match status" value="2"/>
</dbReference>
<keyword evidence="3" id="KW-0808">Transferase</keyword>
<dbReference type="SUPFAM" id="SSF53756">
    <property type="entry name" value="UDP-Glycosyltransferase/glycogen phosphorylase"/>
    <property type="match status" value="1"/>
</dbReference>
<dbReference type="EMBL" id="DSTT01000002">
    <property type="protein sequence ID" value="HFK23297.1"/>
    <property type="molecule type" value="Genomic_DNA"/>
</dbReference>
<dbReference type="AlphaFoldDB" id="A0A7C3N4Y0"/>
<evidence type="ECO:0000259" key="1">
    <source>
        <dbReference type="Pfam" id="PF00534"/>
    </source>
</evidence>
<comment type="caution">
    <text evidence="3">The sequence shown here is derived from an EMBL/GenBank/DDBJ whole genome shotgun (WGS) entry which is preliminary data.</text>
</comment>
<dbReference type="PANTHER" id="PTHR45947:SF3">
    <property type="entry name" value="SULFOQUINOVOSYL TRANSFERASE SQD2"/>
    <property type="match status" value="1"/>
</dbReference>
<evidence type="ECO:0000313" key="3">
    <source>
        <dbReference type="EMBL" id="HFK23297.1"/>
    </source>
</evidence>
<dbReference type="InterPro" id="IPR050194">
    <property type="entry name" value="Glycosyltransferase_grp1"/>
</dbReference>
<dbReference type="PANTHER" id="PTHR45947">
    <property type="entry name" value="SULFOQUINOVOSYL TRANSFERASE SQD2"/>
    <property type="match status" value="1"/>
</dbReference>